<evidence type="ECO:0000313" key="4">
    <source>
        <dbReference type="EMBL" id="MEE3717789.1"/>
    </source>
</evidence>
<gene>
    <name evidence="4" type="ORF">V2H45_13690</name>
</gene>
<dbReference type="PROSITE" id="PS50005">
    <property type="entry name" value="TPR"/>
    <property type="match status" value="1"/>
</dbReference>
<keyword evidence="1" id="KW-0802">TPR repeat</keyword>
<feature type="compositionally biased region" description="Polar residues" evidence="2">
    <location>
        <begin position="198"/>
        <end position="212"/>
    </location>
</feature>
<dbReference type="SUPFAM" id="SSF48452">
    <property type="entry name" value="TPR-like"/>
    <property type="match status" value="1"/>
</dbReference>
<dbReference type="AlphaFoldDB" id="A0AAW9PS74"/>
<dbReference type="PROSITE" id="PS50076">
    <property type="entry name" value="DNAJ_2"/>
    <property type="match status" value="1"/>
</dbReference>
<feature type="region of interest" description="Disordered" evidence="2">
    <location>
        <begin position="184"/>
        <end position="261"/>
    </location>
</feature>
<sequence>MTEGQLASSPIVIRIDRGISQFNHDYYAALGVPITADVNLIRHMYIDIAKILHPDVYGRPLQEKEIATQYLAKMVNPAYDILMQEREREAYRAIFKLLAKRLMQKVRNIGIKSAIAKQLLLNPNEAAYEKFVFAVADRQYKSLDKILEYTAQLSELNLVYILYREGYRFSDPDFSSVLTYANPKNRVSDSSNSDDDQTIFQTGDETIVQTSPIKPPAKEKTTSQISQAKPPANAQTKQSTYNQNLSRTYSPPPQPASNQDETFIQSREQFPLNPQSDVSFATRVAMAEEYMSQKQWLQALRELRIAIQLNNQDSKCMAMLGVVYKNINQPSMAKVSFQQALKLNPKEPLALQYMSSLNKGSTTNSKTEPKKADAPKGWFFGLLGLRTPDRKDRK</sequence>
<accession>A0AAW9PS74</accession>
<name>A0AAW9PS74_9CYAN</name>
<dbReference type="InterPro" id="IPR001623">
    <property type="entry name" value="DnaJ_domain"/>
</dbReference>
<dbReference type="SUPFAM" id="SSF46565">
    <property type="entry name" value="Chaperone J-domain"/>
    <property type="match status" value="1"/>
</dbReference>
<dbReference type="SMART" id="SM00271">
    <property type="entry name" value="DnaJ"/>
    <property type="match status" value="1"/>
</dbReference>
<dbReference type="Gene3D" id="1.10.287.110">
    <property type="entry name" value="DnaJ domain"/>
    <property type="match status" value="1"/>
</dbReference>
<dbReference type="Gene3D" id="1.25.40.10">
    <property type="entry name" value="Tetratricopeptide repeat domain"/>
    <property type="match status" value="1"/>
</dbReference>
<dbReference type="InterPro" id="IPR011990">
    <property type="entry name" value="TPR-like_helical_dom_sf"/>
</dbReference>
<evidence type="ECO:0000256" key="2">
    <source>
        <dbReference type="SAM" id="MobiDB-lite"/>
    </source>
</evidence>
<feature type="repeat" description="TPR" evidence="1">
    <location>
        <begin position="314"/>
        <end position="347"/>
    </location>
</feature>
<dbReference type="EMBL" id="JAZBJZ010000053">
    <property type="protein sequence ID" value="MEE3717789.1"/>
    <property type="molecule type" value="Genomic_DNA"/>
</dbReference>
<dbReference type="InterPro" id="IPR036869">
    <property type="entry name" value="J_dom_sf"/>
</dbReference>
<evidence type="ECO:0000313" key="5">
    <source>
        <dbReference type="Proteomes" id="UP001333818"/>
    </source>
</evidence>
<feature type="compositionally biased region" description="Polar residues" evidence="2">
    <location>
        <begin position="222"/>
        <end position="249"/>
    </location>
</feature>
<dbReference type="SMART" id="SM00028">
    <property type="entry name" value="TPR"/>
    <property type="match status" value="2"/>
</dbReference>
<evidence type="ECO:0000259" key="3">
    <source>
        <dbReference type="PROSITE" id="PS50076"/>
    </source>
</evidence>
<organism evidence="4 5">
    <name type="scientific">Tumidithrix elongata BACA0141</name>
    <dbReference type="NCBI Taxonomy" id="2716417"/>
    <lineage>
        <taxon>Bacteria</taxon>
        <taxon>Bacillati</taxon>
        <taxon>Cyanobacteriota</taxon>
        <taxon>Cyanophyceae</taxon>
        <taxon>Pseudanabaenales</taxon>
        <taxon>Pseudanabaenaceae</taxon>
        <taxon>Tumidithrix</taxon>
        <taxon>Tumidithrix elongata</taxon>
    </lineage>
</organism>
<feature type="domain" description="J" evidence="3">
    <location>
        <begin position="25"/>
        <end position="95"/>
    </location>
</feature>
<comment type="caution">
    <text evidence="4">The sequence shown here is derived from an EMBL/GenBank/DDBJ whole genome shotgun (WGS) entry which is preliminary data.</text>
</comment>
<dbReference type="CDD" id="cd06257">
    <property type="entry name" value="DnaJ"/>
    <property type="match status" value="1"/>
</dbReference>
<dbReference type="RefSeq" id="WP_330484220.1">
    <property type="nucleotide sequence ID" value="NZ_JAZBJZ010000053.1"/>
</dbReference>
<dbReference type="Proteomes" id="UP001333818">
    <property type="component" value="Unassembled WGS sequence"/>
</dbReference>
<dbReference type="InterPro" id="IPR019734">
    <property type="entry name" value="TPR_rpt"/>
</dbReference>
<evidence type="ECO:0000256" key="1">
    <source>
        <dbReference type="PROSITE-ProRule" id="PRU00339"/>
    </source>
</evidence>
<reference evidence="4" key="1">
    <citation type="submission" date="2024-01" db="EMBL/GenBank/DDBJ databases">
        <title>Bank of Algae and Cyanobacteria of the Azores (BACA) strain genomes.</title>
        <authorList>
            <person name="Luz R."/>
            <person name="Cordeiro R."/>
            <person name="Fonseca A."/>
            <person name="Goncalves V."/>
        </authorList>
    </citation>
    <scope>NUCLEOTIDE SEQUENCE</scope>
    <source>
        <strain evidence="4">BACA0141</strain>
    </source>
</reference>
<keyword evidence="5" id="KW-1185">Reference proteome</keyword>
<dbReference type="Pfam" id="PF00226">
    <property type="entry name" value="DnaJ"/>
    <property type="match status" value="1"/>
</dbReference>
<protein>
    <submittedName>
        <fullName evidence="4">DnaJ domain-containing protein</fullName>
    </submittedName>
</protein>
<proteinExistence type="predicted"/>